<reference evidence="4" key="1">
    <citation type="submission" date="2023-07" db="EMBL/GenBank/DDBJ databases">
        <title>Black Yeasts Isolated from many extreme environments.</title>
        <authorList>
            <person name="Coleine C."/>
            <person name="Stajich J.E."/>
            <person name="Selbmann L."/>
        </authorList>
    </citation>
    <scope>NUCLEOTIDE SEQUENCE</scope>
    <source>
        <strain evidence="4">CCFEE 5485</strain>
    </source>
</reference>
<gene>
    <name evidence="4" type="ORF">LTR78_000928</name>
</gene>
<dbReference type="PANTHER" id="PTHR42678">
    <property type="entry name" value="AMIDASE"/>
    <property type="match status" value="1"/>
</dbReference>
<dbReference type="AlphaFoldDB" id="A0AAE0WW31"/>
<accession>A0AAE0WW31</accession>
<dbReference type="InterPro" id="IPR036928">
    <property type="entry name" value="AS_sf"/>
</dbReference>
<keyword evidence="5" id="KW-1185">Reference proteome</keyword>
<dbReference type="EMBL" id="JAUTXT010000002">
    <property type="protein sequence ID" value="KAK3679367.1"/>
    <property type="molecule type" value="Genomic_DNA"/>
</dbReference>
<comment type="similarity">
    <text evidence="1">Belongs to the amidase family.</text>
</comment>
<name>A0AAE0WW31_9PEZI</name>
<sequence>MEDLPTTLLDVLSNSLILRQTAPYIPARNLLALSATSKTFRLVIGAQADVWRYVDLTDISSARIDSSPIDVGGMSWRAERMDESLTEDDFYSGPLRGIFSQLQRQTILRHVQTLVLDGLSVPADLVREIVAEDRYNVRVLSIREAKNLNQTKLQQVLRYIVRPTRAEGTPKLKALYFFGPKDDASFVIGHQQRLEGSQALGVMASEGAQIGAQWNERSSDALLADFGDEETKWYHSTGRALRRPQSEWPDTLNACRGIVTFDAVLCRGPRHEISKTASEDFLQPTIATVALGPSGSFASQEAFKGTRKIIRPIMLAAQTPYQTIAEVQEAIQSGKTTAKDVTEQYLEAIKQLDGDINAITALNENALADAEALDKLDPAKRGPLHGAPFVIKDQIETAGIATAFGSEVCKDYVPQRDATLVRKLREAGAVILGKSTMPDWAASWFSTSSLSGTTKNPYDLSREPGGSSSGSGAAVAAGMAIAAIGGDTGGSIRLPSSFCGLVGVRVTPGRISRDGMSALVVTQDTPGPMTKTVADAAKILDVVVGFDEADEYTAVNAMAVPASSTPFSDAVKNPKTKGHCLGVLRRAFGTHKGITQVLNTTLSSLKEAGADLIDVDIVDLDHYTSFTSMYAVRSKTDINDFLGSRPDLAHLKIEDLQKEGKYHKALDLIDVLVKAPADHTMNPHNGRRLDEQAKFQRLVASLFAKHDLDAIIYPTCQLLAPKTQDVLDMRWTCLNFPTNTVIASQLLFPAVSVPVGKSRDVAEDPDGPELPVGLEILGLPLGEAKMLAVAAGIEAVCR</sequence>
<dbReference type="PROSITE" id="PS00571">
    <property type="entry name" value="AMIDASES"/>
    <property type="match status" value="1"/>
</dbReference>
<dbReference type="SUPFAM" id="SSF75304">
    <property type="entry name" value="Amidase signature (AS) enzymes"/>
    <property type="match status" value="1"/>
</dbReference>
<dbReference type="Gene3D" id="3.90.1300.10">
    <property type="entry name" value="Amidase signature (AS) domain"/>
    <property type="match status" value="1"/>
</dbReference>
<evidence type="ECO:0000256" key="1">
    <source>
        <dbReference type="ARBA" id="ARBA00009199"/>
    </source>
</evidence>
<evidence type="ECO:0000259" key="3">
    <source>
        <dbReference type="Pfam" id="PF01425"/>
    </source>
</evidence>
<evidence type="ECO:0000313" key="5">
    <source>
        <dbReference type="Proteomes" id="UP001274830"/>
    </source>
</evidence>
<dbReference type="Pfam" id="PF01425">
    <property type="entry name" value="Amidase"/>
    <property type="match status" value="1"/>
</dbReference>
<organism evidence="4 5">
    <name type="scientific">Recurvomyces mirabilis</name>
    <dbReference type="NCBI Taxonomy" id="574656"/>
    <lineage>
        <taxon>Eukaryota</taxon>
        <taxon>Fungi</taxon>
        <taxon>Dikarya</taxon>
        <taxon>Ascomycota</taxon>
        <taxon>Pezizomycotina</taxon>
        <taxon>Dothideomycetes</taxon>
        <taxon>Dothideomycetidae</taxon>
        <taxon>Mycosphaerellales</taxon>
        <taxon>Teratosphaeriaceae</taxon>
        <taxon>Recurvomyces</taxon>
    </lineage>
</organism>
<evidence type="ECO:0000313" key="4">
    <source>
        <dbReference type="EMBL" id="KAK3679367.1"/>
    </source>
</evidence>
<protein>
    <recommendedName>
        <fullName evidence="3">Amidase domain-containing protein</fullName>
    </recommendedName>
</protein>
<comment type="caution">
    <text evidence="4">The sequence shown here is derived from an EMBL/GenBank/DDBJ whole genome shotgun (WGS) entry which is preliminary data.</text>
</comment>
<evidence type="ECO:0000256" key="2">
    <source>
        <dbReference type="SAM" id="MobiDB-lite"/>
    </source>
</evidence>
<dbReference type="PANTHER" id="PTHR42678:SF34">
    <property type="entry name" value="OS04G0183300 PROTEIN"/>
    <property type="match status" value="1"/>
</dbReference>
<feature type="domain" description="Amidase" evidence="3">
    <location>
        <begin position="340"/>
        <end position="787"/>
    </location>
</feature>
<proteinExistence type="inferred from homology"/>
<dbReference type="InterPro" id="IPR020556">
    <property type="entry name" value="Amidase_CS"/>
</dbReference>
<dbReference type="InterPro" id="IPR023631">
    <property type="entry name" value="Amidase_dom"/>
</dbReference>
<dbReference type="Proteomes" id="UP001274830">
    <property type="component" value="Unassembled WGS sequence"/>
</dbReference>
<feature type="region of interest" description="Disordered" evidence="2">
    <location>
        <begin position="450"/>
        <end position="471"/>
    </location>
</feature>